<comment type="pathway">
    <text evidence="1 7">Cofactor biosynthesis; riboflavin biosynthesis; riboflavin from 2-hydroxy-3-oxobutyl phosphate and 5-amino-6-(D-ribitylamino)uracil: step 1/2.</text>
</comment>
<dbReference type="SUPFAM" id="SSF52121">
    <property type="entry name" value="Lumazine synthase"/>
    <property type="match status" value="1"/>
</dbReference>
<evidence type="ECO:0000313" key="9">
    <source>
        <dbReference type="Proteomes" id="UP000178485"/>
    </source>
</evidence>
<dbReference type="RefSeq" id="WP_071136375.1">
    <property type="nucleotide sequence ID" value="NZ_DUQN01000072.1"/>
</dbReference>
<sequence length="163" mass="17689">MATELHNLSSYDHGSVPSGEGKRIGIVVSEWNRPVTGNLLEGTVQTLLKFGVNEKDIVVEYVPGSFELTFGAKKLIEKADIDGVIVIGCVIQGETPHFTFVCDSVTQGVTELNIRYNIPVIFGLLTTNTLEQAKARSGGRHGNKGDEAAITLLKMVALNEKYK</sequence>
<feature type="binding site" evidence="7">
    <location>
        <begin position="94"/>
        <end position="95"/>
    </location>
    <ligand>
        <name>(2S)-2-hydroxy-3-oxobutyl phosphate</name>
        <dbReference type="ChEBI" id="CHEBI:58830"/>
    </ligand>
</feature>
<accession>A0A1G4G5K0</accession>
<keyword evidence="9" id="KW-1185">Reference proteome</keyword>
<keyword evidence="5 7" id="KW-0808">Transferase</keyword>
<dbReference type="PANTHER" id="PTHR21058">
    <property type="entry name" value="6,7-DIMETHYL-8-RIBITYLLUMAZINE SYNTHASE DMRL SYNTHASE LUMAZINE SYNTHASE"/>
    <property type="match status" value="1"/>
</dbReference>
<dbReference type="KEGG" id="pmuc:ING2E5A_0943"/>
<comment type="catalytic activity">
    <reaction evidence="6 7">
        <text>(2S)-2-hydroxy-3-oxobutyl phosphate + 5-amino-6-(D-ribitylamino)uracil = 6,7-dimethyl-8-(1-D-ribityl)lumazine + phosphate + 2 H2O + H(+)</text>
        <dbReference type="Rhea" id="RHEA:26152"/>
        <dbReference type="ChEBI" id="CHEBI:15377"/>
        <dbReference type="ChEBI" id="CHEBI:15378"/>
        <dbReference type="ChEBI" id="CHEBI:15934"/>
        <dbReference type="ChEBI" id="CHEBI:43474"/>
        <dbReference type="ChEBI" id="CHEBI:58201"/>
        <dbReference type="ChEBI" id="CHEBI:58830"/>
        <dbReference type="EC" id="2.5.1.78"/>
    </reaction>
</comment>
<dbReference type="CDD" id="cd09209">
    <property type="entry name" value="Lumazine_synthase-I"/>
    <property type="match status" value="1"/>
</dbReference>
<dbReference type="Proteomes" id="UP000178485">
    <property type="component" value="Chromosome i"/>
</dbReference>
<feature type="binding site" evidence="7">
    <location>
        <position position="122"/>
    </location>
    <ligand>
        <name>5-amino-6-(D-ribitylamino)uracil</name>
        <dbReference type="ChEBI" id="CHEBI:15934"/>
    </ligand>
</feature>
<dbReference type="GO" id="GO:0000906">
    <property type="term" value="F:6,7-dimethyl-8-ribityllumazine synthase activity"/>
    <property type="evidence" value="ECO:0007669"/>
    <property type="project" value="UniProtKB-UniRule"/>
</dbReference>
<dbReference type="GO" id="GO:0009349">
    <property type="term" value="C:riboflavin synthase complex"/>
    <property type="evidence" value="ECO:0007669"/>
    <property type="project" value="UniProtKB-UniRule"/>
</dbReference>
<proteinExistence type="inferred from homology"/>
<dbReference type="NCBIfam" id="TIGR00114">
    <property type="entry name" value="lumazine-synth"/>
    <property type="match status" value="1"/>
</dbReference>
<dbReference type="PANTHER" id="PTHR21058:SF0">
    <property type="entry name" value="6,7-DIMETHYL-8-RIBITYLLUMAZINE SYNTHASE"/>
    <property type="match status" value="1"/>
</dbReference>
<feature type="binding site" evidence="7">
    <location>
        <begin position="89"/>
        <end position="91"/>
    </location>
    <ligand>
        <name>5-amino-6-(D-ribitylamino)uracil</name>
        <dbReference type="ChEBI" id="CHEBI:15934"/>
    </ligand>
</feature>
<dbReference type="EMBL" id="LT608328">
    <property type="protein sequence ID" value="SCM56567.1"/>
    <property type="molecule type" value="Genomic_DNA"/>
</dbReference>
<evidence type="ECO:0000256" key="2">
    <source>
        <dbReference type="ARBA" id="ARBA00007424"/>
    </source>
</evidence>
<evidence type="ECO:0000256" key="3">
    <source>
        <dbReference type="ARBA" id="ARBA00012664"/>
    </source>
</evidence>
<dbReference type="InterPro" id="IPR036467">
    <property type="entry name" value="LS/RS_sf"/>
</dbReference>
<dbReference type="Gene3D" id="3.40.50.960">
    <property type="entry name" value="Lumazine/riboflavin synthase"/>
    <property type="match status" value="1"/>
</dbReference>
<dbReference type="GO" id="GO:0009231">
    <property type="term" value="P:riboflavin biosynthetic process"/>
    <property type="evidence" value="ECO:0007669"/>
    <property type="project" value="UniProtKB-UniRule"/>
</dbReference>
<evidence type="ECO:0000256" key="1">
    <source>
        <dbReference type="ARBA" id="ARBA00004917"/>
    </source>
</evidence>
<dbReference type="UniPathway" id="UPA00275">
    <property type="reaction ID" value="UER00404"/>
</dbReference>
<feature type="binding site" evidence="7">
    <location>
        <begin position="65"/>
        <end position="67"/>
    </location>
    <ligand>
        <name>5-amino-6-(D-ribitylamino)uracil</name>
        <dbReference type="ChEBI" id="CHEBI:15934"/>
    </ligand>
</feature>
<feature type="binding site" evidence="7">
    <location>
        <position position="136"/>
    </location>
    <ligand>
        <name>(2S)-2-hydroxy-3-oxobutyl phosphate</name>
        <dbReference type="ChEBI" id="CHEBI:58830"/>
    </ligand>
</feature>
<organism evidence="8 9">
    <name type="scientific">Petrimonas mucosa</name>
    <dbReference type="NCBI Taxonomy" id="1642646"/>
    <lineage>
        <taxon>Bacteria</taxon>
        <taxon>Pseudomonadati</taxon>
        <taxon>Bacteroidota</taxon>
        <taxon>Bacteroidia</taxon>
        <taxon>Bacteroidales</taxon>
        <taxon>Dysgonomonadaceae</taxon>
        <taxon>Petrimonas</taxon>
    </lineage>
</organism>
<evidence type="ECO:0000256" key="4">
    <source>
        <dbReference type="ARBA" id="ARBA00022619"/>
    </source>
</evidence>
<gene>
    <name evidence="7 8" type="primary">ribH</name>
    <name evidence="8" type="ORF">ING2E5A_0943</name>
</gene>
<evidence type="ECO:0000313" key="8">
    <source>
        <dbReference type="EMBL" id="SCM56567.1"/>
    </source>
</evidence>
<name>A0A1G4G5K0_9BACT</name>
<comment type="similarity">
    <text evidence="2 7">Belongs to the DMRL synthase family.</text>
</comment>
<feature type="active site" description="Proton donor" evidence="7">
    <location>
        <position position="97"/>
    </location>
</feature>
<evidence type="ECO:0000256" key="6">
    <source>
        <dbReference type="ARBA" id="ARBA00048785"/>
    </source>
</evidence>
<dbReference type="HAMAP" id="MF_00178">
    <property type="entry name" value="Lumazine_synth"/>
    <property type="match status" value="1"/>
</dbReference>
<evidence type="ECO:0000256" key="7">
    <source>
        <dbReference type="HAMAP-Rule" id="MF_00178"/>
    </source>
</evidence>
<evidence type="ECO:0000256" key="5">
    <source>
        <dbReference type="ARBA" id="ARBA00022679"/>
    </source>
</evidence>
<dbReference type="AlphaFoldDB" id="A0A1G4G5K0"/>
<dbReference type="InterPro" id="IPR034964">
    <property type="entry name" value="LS"/>
</dbReference>
<feature type="binding site" evidence="7">
    <location>
        <position position="31"/>
    </location>
    <ligand>
        <name>5-amino-6-(D-ribitylamino)uracil</name>
        <dbReference type="ChEBI" id="CHEBI:15934"/>
    </ligand>
</feature>
<dbReference type="Pfam" id="PF00885">
    <property type="entry name" value="DMRL_synthase"/>
    <property type="match status" value="1"/>
</dbReference>
<reference evidence="8 9" key="1">
    <citation type="submission" date="2016-08" db="EMBL/GenBank/DDBJ databases">
        <authorList>
            <person name="Seilhamer J.J."/>
        </authorList>
    </citation>
    <scope>NUCLEOTIDE SEQUENCE [LARGE SCALE GENOMIC DNA]</scope>
    <source>
        <strain evidence="8">ING2-E5A</strain>
    </source>
</reference>
<dbReference type="STRING" id="1642646.ING2E5A_0943"/>
<dbReference type="GO" id="GO:0005829">
    <property type="term" value="C:cytosol"/>
    <property type="evidence" value="ECO:0007669"/>
    <property type="project" value="TreeGrafter"/>
</dbReference>
<comment type="function">
    <text evidence="7">Catalyzes the formation of 6,7-dimethyl-8-ribityllumazine by condensation of 5-amino-6-(D-ribitylamino)uracil with 3,4-dihydroxy-2-butanone 4-phosphate. This is the penultimate step in the biosynthesis of riboflavin.</text>
</comment>
<dbReference type="InterPro" id="IPR002180">
    <property type="entry name" value="LS/RS"/>
</dbReference>
<protein>
    <recommendedName>
        <fullName evidence="3 7">6,7-dimethyl-8-ribityllumazine synthase</fullName>
        <shortName evidence="7">DMRL synthase</shortName>
        <shortName evidence="7">LS</shortName>
        <shortName evidence="7">Lumazine synthase</shortName>
        <ecNumber evidence="3 7">2.5.1.78</ecNumber>
    </recommendedName>
</protein>
<dbReference type="EC" id="2.5.1.78" evidence="3 7"/>
<keyword evidence="4 7" id="KW-0686">Riboflavin biosynthesis</keyword>